<dbReference type="EMBL" id="LWDX02036433">
    <property type="protein sequence ID" value="OEL25754.1"/>
    <property type="molecule type" value="Genomic_DNA"/>
</dbReference>
<keyword evidence="6" id="KW-1185">Reference proteome</keyword>
<dbReference type="SUPFAM" id="SSF48264">
    <property type="entry name" value="Cytochrome P450"/>
    <property type="match status" value="1"/>
</dbReference>
<dbReference type="GO" id="GO:0020037">
    <property type="term" value="F:heme binding"/>
    <property type="evidence" value="ECO:0007669"/>
    <property type="project" value="InterPro"/>
</dbReference>
<dbReference type="InterPro" id="IPR036396">
    <property type="entry name" value="Cyt_P450_sf"/>
</dbReference>
<gene>
    <name evidence="5" type="ORF">BAE44_0013228</name>
</gene>
<keyword evidence="2 3" id="KW-0408">Iron</keyword>
<dbReference type="GO" id="GO:0005506">
    <property type="term" value="F:iron ion binding"/>
    <property type="evidence" value="ECO:0007669"/>
    <property type="project" value="InterPro"/>
</dbReference>
<comment type="caution">
    <text evidence="5">The sequence shown here is derived from an EMBL/GenBank/DDBJ whole genome shotgun (WGS) entry which is preliminary data.</text>
</comment>
<keyword evidence="3" id="KW-0560">Oxidoreductase</keyword>
<dbReference type="OrthoDB" id="682272at2759"/>
<evidence type="ECO:0000256" key="3">
    <source>
        <dbReference type="RuleBase" id="RU000461"/>
    </source>
</evidence>
<dbReference type="AlphaFoldDB" id="A0A1E5VL01"/>
<dbReference type="GO" id="GO:0016705">
    <property type="term" value="F:oxidoreductase activity, acting on paired donors, with incorporation or reduction of molecular oxygen"/>
    <property type="evidence" value="ECO:0007669"/>
    <property type="project" value="InterPro"/>
</dbReference>
<evidence type="ECO:0000256" key="1">
    <source>
        <dbReference type="ARBA" id="ARBA00010617"/>
    </source>
</evidence>
<dbReference type="STRING" id="888268.A0A1E5VL01"/>
<comment type="similarity">
    <text evidence="1 3">Belongs to the cytochrome P450 family.</text>
</comment>
<evidence type="ECO:0000256" key="2">
    <source>
        <dbReference type="PIRSR" id="PIRSR602401-1"/>
    </source>
</evidence>
<dbReference type="PRINTS" id="PR00463">
    <property type="entry name" value="EP450I"/>
</dbReference>
<dbReference type="InterPro" id="IPR017972">
    <property type="entry name" value="Cyt_P450_CS"/>
</dbReference>
<keyword evidence="2 3" id="KW-0349">Heme</keyword>
<dbReference type="PANTHER" id="PTHR47950">
    <property type="entry name" value="CYTOCHROME P450, FAMILY 76, SUBFAMILY C, POLYPEPTIDE 5-RELATED"/>
    <property type="match status" value="1"/>
</dbReference>
<feature type="binding site" description="axial binding residue" evidence="2">
    <location>
        <position position="506"/>
    </location>
    <ligand>
        <name>heme</name>
        <dbReference type="ChEBI" id="CHEBI:30413"/>
    </ligand>
    <ligandPart>
        <name>Fe</name>
        <dbReference type="ChEBI" id="CHEBI:18248"/>
    </ligandPart>
</feature>
<sequence length="564" mass="61567">LYRIRPSGVVGPTHPMDKFPPPAPQLPTIGSSRARTASGASIASSAWTPLGSIAPMTSATRPFCGQQALLLWTPSASSKSRLFLSFGLLPASSPVVDSIYFFEVTSLFKLWERPHRSLARLARRHGSLISIRLGTVYAVVATSPEAAREVLQRRNASLAARRGLDAWRVMGHDENSMIALPPGAKWHALRKLAAAGLAGPRRLAEQAATREEKMSELVRRVADTGAPVAVARVAFAAVVGVLCQGMFSQDLEPALVDELTDVAVEASVLSGAPNVSDFCPSLAFADLQGVRRRAGKLVAWLYNIIDGQIEQRRCSRAAGGKCKNDLLDVMLDMEGEALEEGWVMNQEGNNLVFIWHLISSMYFQELVLASASLSAATEWTMAELLQNQPSMKKLKQEIASVHGTKPTMEEANLNQLPYLQAVINETLRLHPPVPFATGLAEAAVQVQGYNIPKGTATFVNIWGICRDSEVWDEPEKFMPERFLQNDINFFGTHFELISFSAGRRICPGLPLAAKLVPLMVGSLVHHFQWTLLPEDTIGNGIDMTEQFGLVMSMAIPLRAIAKKI</sequence>
<dbReference type="InterPro" id="IPR002401">
    <property type="entry name" value="Cyt_P450_E_grp-I"/>
</dbReference>
<feature type="region of interest" description="Disordered" evidence="4">
    <location>
        <begin position="1"/>
        <end position="23"/>
    </location>
</feature>
<dbReference type="Pfam" id="PF00067">
    <property type="entry name" value="p450"/>
    <property type="match status" value="1"/>
</dbReference>
<proteinExistence type="inferred from homology"/>
<comment type="cofactor">
    <cofactor evidence="2">
        <name>heme</name>
        <dbReference type="ChEBI" id="CHEBI:30413"/>
    </cofactor>
</comment>
<dbReference type="PANTHER" id="PTHR47950:SF27">
    <property type="entry name" value="IG-LIKE DOMAIN-CONTAINING PROTEIN"/>
    <property type="match status" value="1"/>
</dbReference>
<feature type="non-terminal residue" evidence="5">
    <location>
        <position position="1"/>
    </location>
</feature>
<organism evidence="5 6">
    <name type="scientific">Dichanthelium oligosanthes</name>
    <dbReference type="NCBI Taxonomy" id="888268"/>
    <lineage>
        <taxon>Eukaryota</taxon>
        <taxon>Viridiplantae</taxon>
        <taxon>Streptophyta</taxon>
        <taxon>Embryophyta</taxon>
        <taxon>Tracheophyta</taxon>
        <taxon>Spermatophyta</taxon>
        <taxon>Magnoliopsida</taxon>
        <taxon>Liliopsida</taxon>
        <taxon>Poales</taxon>
        <taxon>Poaceae</taxon>
        <taxon>PACMAD clade</taxon>
        <taxon>Panicoideae</taxon>
        <taxon>Panicodae</taxon>
        <taxon>Paniceae</taxon>
        <taxon>Dichantheliinae</taxon>
        <taxon>Dichanthelium</taxon>
    </lineage>
</organism>
<evidence type="ECO:0000313" key="6">
    <source>
        <dbReference type="Proteomes" id="UP000095767"/>
    </source>
</evidence>
<evidence type="ECO:0000256" key="4">
    <source>
        <dbReference type="SAM" id="MobiDB-lite"/>
    </source>
</evidence>
<protein>
    <submittedName>
        <fullName evidence="5">Geraniol 8-hydroxylase</fullName>
    </submittedName>
</protein>
<name>A0A1E5VL01_9POAL</name>
<dbReference type="Gene3D" id="1.10.630.10">
    <property type="entry name" value="Cytochrome P450"/>
    <property type="match status" value="1"/>
</dbReference>
<evidence type="ECO:0000313" key="5">
    <source>
        <dbReference type="EMBL" id="OEL25754.1"/>
    </source>
</evidence>
<dbReference type="InterPro" id="IPR001128">
    <property type="entry name" value="Cyt_P450"/>
</dbReference>
<keyword evidence="3" id="KW-0503">Monooxygenase</keyword>
<accession>A0A1E5VL01</accession>
<keyword evidence="2 3" id="KW-0479">Metal-binding</keyword>
<dbReference type="GO" id="GO:0004497">
    <property type="term" value="F:monooxygenase activity"/>
    <property type="evidence" value="ECO:0007669"/>
    <property type="project" value="UniProtKB-KW"/>
</dbReference>
<dbReference type="PROSITE" id="PS00086">
    <property type="entry name" value="CYTOCHROME_P450"/>
    <property type="match status" value="1"/>
</dbReference>
<reference evidence="5 6" key="1">
    <citation type="submission" date="2016-09" db="EMBL/GenBank/DDBJ databases">
        <title>The draft genome of Dichanthelium oligosanthes: A C3 panicoid grass species.</title>
        <authorList>
            <person name="Studer A.J."/>
            <person name="Schnable J.C."/>
            <person name="Brutnell T.P."/>
        </authorList>
    </citation>
    <scope>NUCLEOTIDE SEQUENCE [LARGE SCALE GENOMIC DNA]</scope>
    <source>
        <strain evidence="6">cv. Kellogg 1175</strain>
        <tissue evidence="5">Leaf</tissue>
    </source>
</reference>
<dbReference type="Proteomes" id="UP000095767">
    <property type="component" value="Unassembled WGS sequence"/>
</dbReference>